<dbReference type="GO" id="GO:0005524">
    <property type="term" value="F:ATP binding"/>
    <property type="evidence" value="ECO:0007669"/>
    <property type="project" value="UniProtKB-KW"/>
</dbReference>
<dbReference type="InterPro" id="IPR027417">
    <property type="entry name" value="P-loop_NTPase"/>
</dbReference>
<evidence type="ECO:0000313" key="11">
    <source>
        <dbReference type="EMBL" id="MFB9673856.1"/>
    </source>
</evidence>
<dbReference type="InterPro" id="IPR050763">
    <property type="entry name" value="ABC_transporter_ATP-binding"/>
</dbReference>
<evidence type="ECO:0000256" key="5">
    <source>
        <dbReference type="ARBA" id="ARBA00022840"/>
    </source>
</evidence>
<dbReference type="Proteomes" id="UP001589610">
    <property type="component" value="Unassembled WGS sequence"/>
</dbReference>
<evidence type="ECO:0000256" key="4">
    <source>
        <dbReference type="ARBA" id="ARBA00022741"/>
    </source>
</evidence>
<keyword evidence="2" id="KW-0813">Transport</keyword>
<dbReference type="PROSITE" id="PS00211">
    <property type="entry name" value="ABC_TRANSPORTER_1"/>
    <property type="match status" value="1"/>
</dbReference>
<evidence type="ECO:0000313" key="12">
    <source>
        <dbReference type="Proteomes" id="UP001589610"/>
    </source>
</evidence>
<dbReference type="RefSeq" id="WP_386152983.1">
    <property type="nucleotide sequence ID" value="NZ_JBHMBS010000001.1"/>
</dbReference>
<dbReference type="Gene3D" id="3.40.50.300">
    <property type="entry name" value="P-loop containing nucleotide triphosphate hydrolases"/>
    <property type="match status" value="1"/>
</dbReference>
<evidence type="ECO:0000259" key="10">
    <source>
        <dbReference type="PROSITE" id="PS50893"/>
    </source>
</evidence>
<dbReference type="PANTHER" id="PTHR42711">
    <property type="entry name" value="ABC TRANSPORTER ATP-BINDING PROTEIN"/>
    <property type="match status" value="1"/>
</dbReference>
<keyword evidence="12" id="KW-1185">Reference proteome</keyword>
<comment type="caution">
    <text evidence="11">The sequence shown here is derived from an EMBL/GenBank/DDBJ whole genome shotgun (WGS) entry which is preliminary data.</text>
</comment>
<evidence type="ECO:0000256" key="6">
    <source>
        <dbReference type="ARBA" id="ARBA00022967"/>
    </source>
</evidence>
<comment type="similarity">
    <text evidence="9">Belongs to the ABC transporter superfamily. Drug exporter-1 (DrugE1) (TC 3.A.1.105) family.</text>
</comment>
<evidence type="ECO:0000256" key="9">
    <source>
        <dbReference type="ARBA" id="ARBA00049985"/>
    </source>
</evidence>
<dbReference type="EMBL" id="JBHMBS010000001">
    <property type="protein sequence ID" value="MFB9673856.1"/>
    <property type="molecule type" value="Genomic_DNA"/>
</dbReference>
<evidence type="ECO:0000256" key="2">
    <source>
        <dbReference type="ARBA" id="ARBA00022448"/>
    </source>
</evidence>
<dbReference type="InterPro" id="IPR003593">
    <property type="entry name" value="AAA+_ATPase"/>
</dbReference>
<keyword evidence="8" id="KW-0046">Antibiotic resistance</keyword>
<comment type="subcellular location">
    <subcellularLocation>
        <location evidence="1">Cell membrane</location>
        <topology evidence="1">Peripheral membrane protein</topology>
        <orientation evidence="1">Cytoplasmic side</orientation>
    </subcellularLocation>
</comment>
<evidence type="ECO:0000256" key="3">
    <source>
        <dbReference type="ARBA" id="ARBA00022475"/>
    </source>
</evidence>
<accession>A0ABV5T4Q5</accession>
<reference evidence="11 12" key="1">
    <citation type="submission" date="2024-09" db="EMBL/GenBank/DDBJ databases">
        <authorList>
            <person name="Sun Q."/>
            <person name="Mori K."/>
        </authorList>
    </citation>
    <scope>NUCLEOTIDE SEQUENCE [LARGE SCALE GENOMIC DNA]</scope>
    <source>
        <strain evidence="11 12">JCM 3028</strain>
    </source>
</reference>
<dbReference type="SMART" id="SM00382">
    <property type="entry name" value="AAA"/>
    <property type="match status" value="1"/>
</dbReference>
<evidence type="ECO:0000256" key="7">
    <source>
        <dbReference type="ARBA" id="ARBA00023136"/>
    </source>
</evidence>
<evidence type="ECO:0000256" key="8">
    <source>
        <dbReference type="ARBA" id="ARBA00023251"/>
    </source>
</evidence>
<dbReference type="PROSITE" id="PS50893">
    <property type="entry name" value="ABC_TRANSPORTER_2"/>
    <property type="match status" value="1"/>
</dbReference>
<protein>
    <submittedName>
        <fullName evidence="11">ATP-binding cassette domain-containing protein</fullName>
    </submittedName>
</protein>
<keyword evidence="7" id="KW-0472">Membrane</keyword>
<dbReference type="InterPro" id="IPR005894">
    <property type="entry name" value="DrrA"/>
</dbReference>
<dbReference type="NCBIfam" id="TIGR01188">
    <property type="entry name" value="drrA"/>
    <property type="match status" value="1"/>
</dbReference>
<feature type="domain" description="ABC transporter" evidence="10">
    <location>
        <begin position="5"/>
        <end position="235"/>
    </location>
</feature>
<dbReference type="Pfam" id="PF00005">
    <property type="entry name" value="ABC_tran"/>
    <property type="match status" value="1"/>
</dbReference>
<evidence type="ECO:0000256" key="1">
    <source>
        <dbReference type="ARBA" id="ARBA00004413"/>
    </source>
</evidence>
<keyword evidence="4" id="KW-0547">Nucleotide-binding</keyword>
<gene>
    <name evidence="11" type="ORF">ACFFRH_00030</name>
</gene>
<keyword evidence="3" id="KW-1003">Cell membrane</keyword>
<dbReference type="InterPro" id="IPR003439">
    <property type="entry name" value="ABC_transporter-like_ATP-bd"/>
</dbReference>
<dbReference type="InterPro" id="IPR017871">
    <property type="entry name" value="ABC_transporter-like_CS"/>
</dbReference>
<keyword evidence="6" id="KW-1278">Translocase</keyword>
<dbReference type="PANTHER" id="PTHR42711:SF19">
    <property type="entry name" value="DOXORUBICIN RESISTANCE ATP-BINDING PROTEIN DRRA"/>
    <property type="match status" value="1"/>
</dbReference>
<sequence length="348" mass="36745">MEPAIEVTGLTKSYGRVAVLTGVDLRVARGSVYALLGSNGAGKTTTVRTLATLVTPDAGRATVAGFDVVRDRRRVRRAISLTGQHAAVDELLTGEENLRMMGRLSGLSRRGARRRAAELLERFDLVEAGGRRVGTYSGGMWRRLDLAAGLVGAPSVIFLDEPTTGLDVRSRQAMWEVITRLTGSGTTVFLTTQYLEEADSLADRIALLDGGRVVAEGTADELKARVAAWRLDLVLADARSFAEVTRVLGARAVHADPGRLTVGAATDGSAAQIRALLDEVDPGRSAVERFTVRGATLDDAFLALTDTDGQGGGPVSDLAVMDAAMDAVTDGERRVSGTIAEDGRRAGV</sequence>
<proteinExistence type="inferred from homology"/>
<keyword evidence="5 11" id="KW-0067">ATP-binding</keyword>
<name>A0ABV5T4Q5_9ACTN</name>
<organism evidence="11 12">
    <name type="scientific">Streptosporangium vulgare</name>
    <dbReference type="NCBI Taxonomy" id="46190"/>
    <lineage>
        <taxon>Bacteria</taxon>
        <taxon>Bacillati</taxon>
        <taxon>Actinomycetota</taxon>
        <taxon>Actinomycetes</taxon>
        <taxon>Streptosporangiales</taxon>
        <taxon>Streptosporangiaceae</taxon>
        <taxon>Streptosporangium</taxon>
    </lineage>
</organism>
<dbReference type="SUPFAM" id="SSF52540">
    <property type="entry name" value="P-loop containing nucleoside triphosphate hydrolases"/>
    <property type="match status" value="1"/>
</dbReference>